<organism evidence="1">
    <name type="scientific">Utricularia reniformis</name>
    <dbReference type="NCBI Taxonomy" id="192314"/>
    <lineage>
        <taxon>Eukaryota</taxon>
        <taxon>Viridiplantae</taxon>
        <taxon>Streptophyta</taxon>
        <taxon>Embryophyta</taxon>
        <taxon>Tracheophyta</taxon>
        <taxon>Spermatophyta</taxon>
        <taxon>Magnoliopsida</taxon>
        <taxon>eudicotyledons</taxon>
        <taxon>Gunneridae</taxon>
        <taxon>Pentapetalae</taxon>
        <taxon>asterids</taxon>
        <taxon>lamiids</taxon>
        <taxon>Lamiales</taxon>
        <taxon>Lentibulariaceae</taxon>
        <taxon>Utricularia</taxon>
    </lineage>
</organism>
<accession>A0A1Y0B0F5</accession>
<keyword evidence="1" id="KW-0496">Mitochondrion</keyword>
<sequence length="40" mass="4480">MRGVLSLVNLSFLSALSFQSVFSSSFFLFKSSIPDWDDFG</sequence>
<geneLocation type="mitochondrion" evidence="1"/>
<name>A0A1Y0B0F5_9LAMI</name>
<gene>
    <name evidence="1" type="ORF">AEK19_MT0618</name>
</gene>
<reference evidence="1" key="1">
    <citation type="submission" date="2017-03" db="EMBL/GenBank/DDBJ databases">
        <title>The mitochondrial genome of the carnivorous plant Utricularia reniformis (Lentibulariaceae): structure, comparative analysis and evolutionary landmarks.</title>
        <authorList>
            <person name="Silva S.R."/>
            <person name="Alvarenga D.O."/>
            <person name="Michael T.P."/>
            <person name="Miranda V.F.O."/>
            <person name="Varani A.M."/>
        </authorList>
    </citation>
    <scope>NUCLEOTIDE SEQUENCE</scope>
</reference>
<evidence type="ECO:0000313" key="1">
    <source>
        <dbReference type="EMBL" id="ART30873.1"/>
    </source>
</evidence>
<proteinExistence type="predicted"/>
<protein>
    <submittedName>
        <fullName evidence="1">Uncharacterized protein</fullName>
    </submittedName>
</protein>
<dbReference type="EMBL" id="KY774314">
    <property type="protein sequence ID" value="ART30873.1"/>
    <property type="molecule type" value="Genomic_DNA"/>
</dbReference>
<dbReference type="AlphaFoldDB" id="A0A1Y0B0F5"/>